<dbReference type="InterPro" id="IPR020846">
    <property type="entry name" value="MFS_dom"/>
</dbReference>
<sequence>MCGRARAPRFTPMRTTVETTAAPAPGVVSAPYRALSIGLVALVMLVAFEAMAVATAMPVVARDLGGMHLYNLAFSATLAASVIATVLGGRWSDVRGPLQPIAVGVGAFVAGLLVAGFAPTMEVLVAGRFVQGLGAGLIQVALYVLVARVYPGELHPKVFALFSAAWVVPSMVGPAIAGFVVENVDWRWIFLGVSLIVVPSALLLWRGTAGRAVEGGGAEPAPGLGRKIAWAVVTAVAAALIQYGSALKLAGLPLLGAGAVLLAVALPRLLLPGSLRAARGLPTAPVLRGLAYGSLMAAEVLIPLMLMNERHLSATGAGVVLTIGALGWSTGSWVKGRGTIGHLAAIRGGAVMIAVGIALVMLVLVDAVPLAVAYVAMAIAGLGIGALHPTVSVLVLEMSEQGEEGQNSAAVGVGESVFTVVAVAVSGALFTATGENYAVGLAFTVVLAVVAVFLAPRFAQPAAAGTLERTG</sequence>
<feature type="transmembrane region" description="Helical" evidence="5">
    <location>
        <begin position="101"/>
        <end position="119"/>
    </location>
</feature>
<dbReference type="GO" id="GO:0022857">
    <property type="term" value="F:transmembrane transporter activity"/>
    <property type="evidence" value="ECO:0007669"/>
    <property type="project" value="InterPro"/>
</dbReference>
<dbReference type="PROSITE" id="PS50850">
    <property type="entry name" value="MFS"/>
    <property type="match status" value="1"/>
</dbReference>
<evidence type="ECO:0000313" key="7">
    <source>
        <dbReference type="EMBL" id="SEK93520.1"/>
    </source>
</evidence>
<dbReference type="SUPFAM" id="SSF103473">
    <property type="entry name" value="MFS general substrate transporter"/>
    <property type="match status" value="1"/>
</dbReference>
<feature type="transmembrane region" description="Helical" evidence="5">
    <location>
        <begin position="186"/>
        <end position="207"/>
    </location>
</feature>
<feature type="transmembrane region" description="Helical" evidence="5">
    <location>
        <begin position="437"/>
        <end position="455"/>
    </location>
</feature>
<dbReference type="PANTHER" id="PTHR23501">
    <property type="entry name" value="MAJOR FACILITATOR SUPERFAMILY"/>
    <property type="match status" value="1"/>
</dbReference>
<evidence type="ECO:0000256" key="1">
    <source>
        <dbReference type="ARBA" id="ARBA00004651"/>
    </source>
</evidence>
<keyword evidence="8" id="KW-1185">Reference proteome</keyword>
<evidence type="ECO:0000256" key="5">
    <source>
        <dbReference type="SAM" id="Phobius"/>
    </source>
</evidence>
<dbReference type="EMBL" id="FOBF01000003">
    <property type="protein sequence ID" value="SEK93520.1"/>
    <property type="molecule type" value="Genomic_DNA"/>
</dbReference>
<dbReference type="Pfam" id="PF07690">
    <property type="entry name" value="MFS_1"/>
    <property type="match status" value="1"/>
</dbReference>
<dbReference type="Gene3D" id="1.20.1720.10">
    <property type="entry name" value="Multidrug resistance protein D"/>
    <property type="match status" value="1"/>
</dbReference>
<keyword evidence="4 5" id="KW-0472">Membrane</keyword>
<feature type="transmembrane region" description="Helical" evidence="5">
    <location>
        <begin position="125"/>
        <end position="146"/>
    </location>
</feature>
<protein>
    <submittedName>
        <fullName evidence="7">Major Facilitator Superfamily protein</fullName>
    </submittedName>
</protein>
<dbReference type="PRINTS" id="PR01036">
    <property type="entry name" value="TCRTETB"/>
</dbReference>
<dbReference type="PANTHER" id="PTHR23501:SF154">
    <property type="entry name" value="MULTIDRUG-EFFLUX TRANSPORTER RV1634-RELATED"/>
    <property type="match status" value="1"/>
</dbReference>
<keyword evidence="2 5" id="KW-0812">Transmembrane</keyword>
<feature type="transmembrane region" description="Helical" evidence="5">
    <location>
        <begin position="39"/>
        <end position="61"/>
    </location>
</feature>
<feature type="transmembrane region" description="Helical" evidence="5">
    <location>
        <begin position="371"/>
        <end position="396"/>
    </location>
</feature>
<dbReference type="Gene3D" id="1.20.1250.20">
    <property type="entry name" value="MFS general substrate transporter like domains"/>
    <property type="match status" value="1"/>
</dbReference>
<feature type="transmembrane region" description="Helical" evidence="5">
    <location>
        <begin position="67"/>
        <end position="89"/>
    </location>
</feature>
<accession>A0A1H7L3Z2</accession>
<feature type="transmembrane region" description="Helical" evidence="5">
    <location>
        <begin position="408"/>
        <end position="431"/>
    </location>
</feature>
<dbReference type="GO" id="GO:0005886">
    <property type="term" value="C:plasma membrane"/>
    <property type="evidence" value="ECO:0007669"/>
    <property type="project" value="UniProtKB-SubCell"/>
</dbReference>
<proteinExistence type="predicted"/>
<evidence type="ECO:0000256" key="2">
    <source>
        <dbReference type="ARBA" id="ARBA00022692"/>
    </source>
</evidence>
<feature type="transmembrane region" description="Helical" evidence="5">
    <location>
        <begin position="228"/>
        <end position="246"/>
    </location>
</feature>
<feature type="transmembrane region" description="Helical" evidence="5">
    <location>
        <begin position="346"/>
        <end position="365"/>
    </location>
</feature>
<feature type="transmembrane region" description="Helical" evidence="5">
    <location>
        <begin position="312"/>
        <end position="334"/>
    </location>
</feature>
<evidence type="ECO:0000256" key="3">
    <source>
        <dbReference type="ARBA" id="ARBA00022989"/>
    </source>
</evidence>
<organism evidence="7 8">
    <name type="scientific">Nonomuraea pusilla</name>
    <dbReference type="NCBI Taxonomy" id="46177"/>
    <lineage>
        <taxon>Bacteria</taxon>
        <taxon>Bacillati</taxon>
        <taxon>Actinomycetota</taxon>
        <taxon>Actinomycetes</taxon>
        <taxon>Streptosporangiales</taxon>
        <taxon>Streptosporangiaceae</taxon>
        <taxon>Nonomuraea</taxon>
    </lineage>
</organism>
<evidence type="ECO:0000259" key="6">
    <source>
        <dbReference type="PROSITE" id="PS50850"/>
    </source>
</evidence>
<dbReference type="AlphaFoldDB" id="A0A1H7L3Z2"/>
<feature type="domain" description="Major facilitator superfamily (MFS) profile" evidence="6">
    <location>
        <begin position="35"/>
        <end position="459"/>
    </location>
</feature>
<reference evidence="7 8" key="1">
    <citation type="submission" date="2016-10" db="EMBL/GenBank/DDBJ databases">
        <authorList>
            <person name="de Groot N.N."/>
        </authorList>
    </citation>
    <scope>NUCLEOTIDE SEQUENCE [LARGE SCALE GENOMIC DNA]</scope>
    <source>
        <strain evidence="7 8">DSM 43357</strain>
    </source>
</reference>
<feature type="transmembrane region" description="Helical" evidence="5">
    <location>
        <begin position="158"/>
        <end position="180"/>
    </location>
</feature>
<dbReference type="InterPro" id="IPR036259">
    <property type="entry name" value="MFS_trans_sf"/>
</dbReference>
<feature type="transmembrane region" description="Helical" evidence="5">
    <location>
        <begin position="283"/>
        <end position="306"/>
    </location>
</feature>
<keyword evidence="3 5" id="KW-1133">Transmembrane helix</keyword>
<gene>
    <name evidence="7" type="ORF">SAMN05660976_01449</name>
</gene>
<dbReference type="STRING" id="46177.SAMN05660976_01449"/>
<evidence type="ECO:0000256" key="4">
    <source>
        <dbReference type="ARBA" id="ARBA00023136"/>
    </source>
</evidence>
<evidence type="ECO:0000313" key="8">
    <source>
        <dbReference type="Proteomes" id="UP000198953"/>
    </source>
</evidence>
<name>A0A1H7L3Z2_9ACTN</name>
<feature type="transmembrane region" description="Helical" evidence="5">
    <location>
        <begin position="252"/>
        <end position="271"/>
    </location>
</feature>
<comment type="subcellular location">
    <subcellularLocation>
        <location evidence="1">Cell membrane</location>
        <topology evidence="1">Multi-pass membrane protein</topology>
    </subcellularLocation>
</comment>
<dbReference type="InterPro" id="IPR011701">
    <property type="entry name" value="MFS"/>
</dbReference>
<dbReference type="Proteomes" id="UP000198953">
    <property type="component" value="Unassembled WGS sequence"/>
</dbReference>